<keyword evidence="1" id="KW-1133">Transmembrane helix</keyword>
<keyword evidence="1" id="KW-0472">Membrane</keyword>
<dbReference type="GeneID" id="19138586"/>
<feature type="transmembrane region" description="Helical" evidence="1">
    <location>
        <begin position="47"/>
        <end position="66"/>
    </location>
</feature>
<dbReference type="KEGG" id="bsc:COCSADRAFT_358781"/>
<reference evidence="2" key="2">
    <citation type="submission" date="2012-05" db="EMBL/GenBank/DDBJ databases">
        <title>Comparative genome structure, secondary metabolite and effector coding capacity across Cochliobolus pathogens.</title>
        <authorList>
            <consortium name="US DOE Joint Genome Institute (JGI-PGF)"/>
            <person name="Condon B.J."/>
            <person name="Leng Y."/>
            <person name="Wu D."/>
            <person name="Bushley K.E."/>
            <person name="Ohm R.A."/>
            <person name="Otillar R."/>
            <person name="Martin J."/>
            <person name="Schackwitz W."/>
            <person name="Grimwood J."/>
            <person name="MohdZainudin N."/>
            <person name="Xue C."/>
            <person name="Wang R."/>
            <person name="Dhillon B."/>
            <person name="Tu Z.J."/>
            <person name="Steffenson B.J."/>
            <person name="Salamov A."/>
            <person name="Sun H."/>
            <person name="Lowry S."/>
            <person name="LaButti K."/>
            <person name="Han J."/>
            <person name="Copeland A."/>
            <person name="Lindquist E."/>
            <person name="Lucas S."/>
            <person name="Barry K."/>
            <person name="Schmutz J."/>
            <person name="Baker S."/>
            <person name="Grigoriev I.V."/>
            <person name="Zhong S."/>
            <person name="Turgeon B.G."/>
        </authorList>
    </citation>
    <scope>NUCLEOTIDE SEQUENCE</scope>
    <source>
        <strain evidence="2">ND90Pr</strain>
    </source>
</reference>
<keyword evidence="1" id="KW-0812">Transmembrane</keyword>
<dbReference type="GeneID" id="19138033"/>
<dbReference type="RefSeq" id="XP_007701140.1">
    <property type="nucleotide sequence ID" value="XM_007702950.1"/>
</dbReference>
<name>M2QS90_COCSN</name>
<dbReference type="RefSeq" id="XP_007696415.1">
    <property type="nucleotide sequence ID" value="XM_007698225.1"/>
</dbReference>
<dbReference type="KEGG" id="bsc:COCSADRAFT_350662"/>
<dbReference type="KEGG" id="bsc:COCSADRAFT_104849"/>
<dbReference type="GeneID" id="19129951"/>
<evidence type="ECO:0000313" key="4">
    <source>
        <dbReference type="EMBL" id="EMD68944.1"/>
    </source>
</evidence>
<dbReference type="Proteomes" id="UP000016934">
    <property type="component" value="Unassembled WGS sequence"/>
</dbReference>
<dbReference type="EMBL" id="KB445762">
    <property type="protein sequence ID" value="EMD58069.1"/>
    <property type="molecule type" value="Genomic_DNA"/>
</dbReference>
<proteinExistence type="predicted"/>
<gene>
    <name evidence="2" type="ORF">COCSADRAFT_104849</name>
    <name evidence="4" type="ORF">COCSADRAFT_350662</name>
    <name evidence="3" type="ORF">COCSADRAFT_358781</name>
</gene>
<dbReference type="HOGENOM" id="CLU_200106_0_0_1"/>
<evidence type="ECO:0000313" key="3">
    <source>
        <dbReference type="EMBL" id="EMD62797.1"/>
    </source>
</evidence>
<reference evidence="5" key="3">
    <citation type="journal article" date="2013" name="PLoS Genet.">
        <title>Comparative genome structure, secondary metabolite, and effector coding capacity across Cochliobolus pathogens.</title>
        <authorList>
            <person name="Condon B.J."/>
            <person name="Leng Y."/>
            <person name="Wu D."/>
            <person name="Bushley K.E."/>
            <person name="Ohm R.A."/>
            <person name="Otillar R."/>
            <person name="Martin J."/>
            <person name="Schackwitz W."/>
            <person name="Grimwood J."/>
            <person name="MohdZainudin N."/>
            <person name="Xue C."/>
            <person name="Wang R."/>
            <person name="Manning V.A."/>
            <person name="Dhillon B."/>
            <person name="Tu Z.J."/>
            <person name="Steffenson B.J."/>
            <person name="Salamov A."/>
            <person name="Sun H."/>
            <person name="Lowry S."/>
            <person name="LaButti K."/>
            <person name="Han J."/>
            <person name="Copeland A."/>
            <person name="Lindquist E."/>
            <person name="Barry K."/>
            <person name="Schmutz J."/>
            <person name="Baker S.E."/>
            <person name="Ciuffetti L.M."/>
            <person name="Grigoriev I.V."/>
            <person name="Zhong S."/>
            <person name="Turgeon B.G."/>
        </authorList>
    </citation>
    <scope>NUCLEOTIDE SEQUENCE [LARGE SCALE GENOMIC DNA]</scope>
    <source>
        <strain evidence="5">ND90Pr / ATCC 201652</strain>
    </source>
</reference>
<sequence length="86" mass="9364">MLHGVRVYTSLSWSALRQVSITLVFLDHNECNNEIQPILISVAFGPAIPYFPAIPGMVVMLGMAAIPRRPAIPRMVALGGMAHHVT</sequence>
<keyword evidence="5" id="KW-1185">Reference proteome</keyword>
<dbReference type="EMBL" id="KB445638">
    <property type="protein sequence ID" value="EMD68944.1"/>
    <property type="molecule type" value="Genomic_DNA"/>
</dbReference>
<protein>
    <submittedName>
        <fullName evidence="2">Uncharacterized protein</fullName>
    </submittedName>
</protein>
<evidence type="ECO:0000313" key="5">
    <source>
        <dbReference type="Proteomes" id="UP000016934"/>
    </source>
</evidence>
<dbReference type="AlphaFoldDB" id="M2QS90"/>
<accession>M2QS90</accession>
<organism evidence="2 5">
    <name type="scientific">Cochliobolus sativus (strain ND90Pr / ATCC 201652)</name>
    <name type="common">Common root rot and spot blotch fungus</name>
    <name type="synonym">Bipolaris sorokiniana</name>
    <dbReference type="NCBI Taxonomy" id="665912"/>
    <lineage>
        <taxon>Eukaryota</taxon>
        <taxon>Fungi</taxon>
        <taxon>Dikarya</taxon>
        <taxon>Ascomycota</taxon>
        <taxon>Pezizomycotina</taxon>
        <taxon>Dothideomycetes</taxon>
        <taxon>Pleosporomycetidae</taxon>
        <taxon>Pleosporales</taxon>
        <taxon>Pleosporineae</taxon>
        <taxon>Pleosporaceae</taxon>
        <taxon>Bipolaris</taxon>
    </lineage>
</organism>
<reference evidence="2 5" key="1">
    <citation type="journal article" date="2012" name="PLoS Pathog.">
        <title>Diverse lifestyles and strategies of plant pathogenesis encoded in the genomes of eighteen Dothideomycetes fungi.</title>
        <authorList>
            <person name="Ohm R.A."/>
            <person name="Feau N."/>
            <person name="Henrissat B."/>
            <person name="Schoch C.L."/>
            <person name="Horwitz B.A."/>
            <person name="Barry K.W."/>
            <person name="Condon B.J."/>
            <person name="Copeland A.C."/>
            <person name="Dhillon B."/>
            <person name="Glaser F."/>
            <person name="Hesse C.N."/>
            <person name="Kosti I."/>
            <person name="LaButti K."/>
            <person name="Lindquist E.A."/>
            <person name="Lucas S."/>
            <person name="Salamov A.A."/>
            <person name="Bradshaw R.E."/>
            <person name="Ciuffetti L."/>
            <person name="Hamelin R.C."/>
            <person name="Kema G.H.J."/>
            <person name="Lawrence C."/>
            <person name="Scott J.A."/>
            <person name="Spatafora J.W."/>
            <person name="Turgeon B.G."/>
            <person name="de Wit P.J.G.M."/>
            <person name="Zhong S."/>
            <person name="Goodwin S.B."/>
            <person name="Grigoriev I.V."/>
        </authorList>
    </citation>
    <scope>NUCLEOTIDE SEQUENCE [LARGE SCALE GENOMIC DNA]</scope>
    <source>
        <strain evidence="2">ND90Pr</strain>
        <strain evidence="5">ND90Pr / ATCC 201652</strain>
    </source>
</reference>
<dbReference type="OrthoDB" id="10379771at2759"/>
<evidence type="ECO:0000256" key="1">
    <source>
        <dbReference type="SAM" id="Phobius"/>
    </source>
</evidence>
<evidence type="ECO:0000313" key="2">
    <source>
        <dbReference type="EMBL" id="EMD58069.1"/>
    </source>
</evidence>
<dbReference type="RefSeq" id="XP_007706231.1">
    <property type="nucleotide sequence ID" value="XM_007708041.1"/>
</dbReference>
<dbReference type="EMBL" id="KB445645">
    <property type="protein sequence ID" value="EMD62797.1"/>
    <property type="molecule type" value="Genomic_DNA"/>
</dbReference>